<comment type="caution">
    <text evidence="2">The sequence shown here is derived from an EMBL/GenBank/DDBJ whole genome shotgun (WGS) entry which is preliminary data.</text>
</comment>
<dbReference type="Proteomes" id="UP000789405">
    <property type="component" value="Unassembled WGS sequence"/>
</dbReference>
<dbReference type="AlphaFoldDB" id="A0A9N9P1C6"/>
<dbReference type="EMBL" id="CAJVPY010020404">
    <property type="protein sequence ID" value="CAG8775434.1"/>
    <property type="molecule type" value="Genomic_DNA"/>
</dbReference>
<feature type="compositionally biased region" description="Low complexity" evidence="1">
    <location>
        <begin position="406"/>
        <end position="425"/>
    </location>
</feature>
<evidence type="ECO:0000313" key="3">
    <source>
        <dbReference type="Proteomes" id="UP000789405"/>
    </source>
</evidence>
<evidence type="ECO:0000313" key="2">
    <source>
        <dbReference type="EMBL" id="CAG8775434.1"/>
    </source>
</evidence>
<dbReference type="InterPro" id="IPR013083">
    <property type="entry name" value="Znf_RING/FYVE/PHD"/>
</dbReference>
<feature type="non-terminal residue" evidence="2">
    <location>
        <position position="1"/>
    </location>
</feature>
<gene>
    <name evidence="2" type="ORF">DERYTH_LOCUS19114</name>
</gene>
<feature type="region of interest" description="Disordered" evidence="1">
    <location>
        <begin position="351"/>
        <end position="374"/>
    </location>
</feature>
<evidence type="ECO:0000256" key="1">
    <source>
        <dbReference type="SAM" id="MobiDB-lite"/>
    </source>
</evidence>
<dbReference type="SUPFAM" id="SSF57903">
    <property type="entry name" value="FYVE/PHD zinc finger"/>
    <property type="match status" value="1"/>
</dbReference>
<feature type="compositionally biased region" description="Low complexity" evidence="1">
    <location>
        <begin position="351"/>
        <end position="367"/>
    </location>
</feature>
<dbReference type="OrthoDB" id="5863171at2759"/>
<name>A0A9N9P1C6_9GLOM</name>
<feature type="compositionally biased region" description="Polar residues" evidence="1">
    <location>
        <begin position="426"/>
        <end position="437"/>
    </location>
</feature>
<reference evidence="2" key="1">
    <citation type="submission" date="2021-06" db="EMBL/GenBank/DDBJ databases">
        <authorList>
            <person name="Kallberg Y."/>
            <person name="Tangrot J."/>
            <person name="Rosling A."/>
        </authorList>
    </citation>
    <scope>NUCLEOTIDE SEQUENCE</scope>
    <source>
        <strain evidence="2">MA453B</strain>
    </source>
</reference>
<proteinExistence type="predicted"/>
<feature type="compositionally biased region" description="Polar residues" evidence="1">
    <location>
        <begin position="391"/>
        <end position="405"/>
    </location>
</feature>
<accession>A0A9N9P1C6</accession>
<dbReference type="InterPro" id="IPR011011">
    <property type="entry name" value="Znf_FYVE_PHD"/>
</dbReference>
<sequence>DCNVSESNSNNRVWSDSETEVMKYVASNKKKSKYKIRRFILGSTSGNESDSSCSSSTITDDSCTITGDTSQDECGGVFDDWPILLQELSSSTDDSSSENIKKKRRKLVNHLVACRVCGGPELICNFICVCVACNEGYHQKCHDPQISQFKIGEKWRCIDCQNALRNKSSLIFKKSINRVMNDSMSSTHLIKENGFIGSSHIDQPTVDNCDDSTSSITNISTIVNGKNLYDINSSNDDDSIQKQRSDFFQQRTANKCLNGYNNNNHIVKKDRKEVDNKGLDKDTTTLPYPRTKTINSPKKRNRSLLPLILPPSEKRHSTTTELRRLFDNCPMSIVNFDEVFKPEEWSKCDDVVSSSRVSSSRNSSSSSENKSLISLRKKSVVADKSAVILNKSTSSPGKSPVSTKNVTSSSVRHVTSSTKSVTSSSIRHITSKRSTSLGKKPVTSINKRYDPSDTSDVSHNEPDSVQDLISSNDVFSPPVEKSPPNVKAITKNFDALNPKNGMSSSKSVGITENGTNFNITSLLPLNLIPCLNFDALAFREGTIDVKRGQVKRGKVYPVLR</sequence>
<protein>
    <submittedName>
        <fullName evidence="2">12037_t:CDS:1</fullName>
    </submittedName>
</protein>
<dbReference type="Gene3D" id="3.30.40.10">
    <property type="entry name" value="Zinc/RING finger domain, C3HC4 (zinc finger)"/>
    <property type="match status" value="1"/>
</dbReference>
<feature type="region of interest" description="Disordered" evidence="1">
    <location>
        <begin position="277"/>
        <end position="297"/>
    </location>
</feature>
<feature type="compositionally biased region" description="Basic and acidic residues" evidence="1">
    <location>
        <begin position="447"/>
        <end position="462"/>
    </location>
</feature>
<organism evidence="2 3">
    <name type="scientific">Dentiscutata erythropus</name>
    <dbReference type="NCBI Taxonomy" id="1348616"/>
    <lineage>
        <taxon>Eukaryota</taxon>
        <taxon>Fungi</taxon>
        <taxon>Fungi incertae sedis</taxon>
        <taxon>Mucoromycota</taxon>
        <taxon>Glomeromycotina</taxon>
        <taxon>Glomeromycetes</taxon>
        <taxon>Diversisporales</taxon>
        <taxon>Gigasporaceae</taxon>
        <taxon>Dentiscutata</taxon>
    </lineage>
</organism>
<feature type="region of interest" description="Disordered" evidence="1">
    <location>
        <begin position="391"/>
        <end position="462"/>
    </location>
</feature>
<keyword evidence="3" id="KW-1185">Reference proteome</keyword>